<accession>A0A3B0XXG2</accession>
<dbReference type="InterPro" id="IPR001789">
    <property type="entry name" value="Sig_transdc_resp-reg_receiver"/>
</dbReference>
<dbReference type="PANTHER" id="PTHR43228">
    <property type="entry name" value="TWO-COMPONENT RESPONSE REGULATOR"/>
    <property type="match status" value="1"/>
</dbReference>
<dbReference type="InterPro" id="IPR010093">
    <property type="entry name" value="SinI_DNA-bd"/>
</dbReference>
<dbReference type="SMART" id="SM00448">
    <property type="entry name" value="REC"/>
    <property type="match status" value="1"/>
</dbReference>
<name>A0A3B0XXG2_9ZZZZ</name>
<feature type="domain" description="Response regulatory" evidence="1">
    <location>
        <begin position="71"/>
        <end position="189"/>
    </location>
</feature>
<dbReference type="SUPFAM" id="SSF46955">
    <property type="entry name" value="Putative DNA-binding domain"/>
    <property type="match status" value="1"/>
</dbReference>
<dbReference type="EMBL" id="UOFH01000164">
    <property type="protein sequence ID" value="VAW60866.1"/>
    <property type="molecule type" value="Genomic_DNA"/>
</dbReference>
<dbReference type="PROSITE" id="PS50110">
    <property type="entry name" value="RESPONSE_REGULATORY"/>
    <property type="match status" value="1"/>
</dbReference>
<evidence type="ECO:0000313" key="2">
    <source>
        <dbReference type="EMBL" id="VAW60866.1"/>
    </source>
</evidence>
<dbReference type="GO" id="GO:0000160">
    <property type="term" value="P:phosphorelay signal transduction system"/>
    <property type="evidence" value="ECO:0007669"/>
    <property type="project" value="InterPro"/>
</dbReference>
<organism evidence="2">
    <name type="scientific">hydrothermal vent metagenome</name>
    <dbReference type="NCBI Taxonomy" id="652676"/>
    <lineage>
        <taxon>unclassified sequences</taxon>
        <taxon>metagenomes</taxon>
        <taxon>ecological metagenomes</taxon>
    </lineage>
</organism>
<dbReference type="CDD" id="cd04762">
    <property type="entry name" value="HTH_MerR-trunc"/>
    <property type="match status" value="1"/>
</dbReference>
<dbReference type="InterPro" id="IPR011006">
    <property type="entry name" value="CheY-like_superfamily"/>
</dbReference>
<dbReference type="InterPro" id="IPR052048">
    <property type="entry name" value="ST_Response_Regulator"/>
</dbReference>
<sequence length="192" mass="21677">MANTQKDYYSSRQAAEILGVAVSTIQLWTNNGLLQAWTTVGGHRRIACTSVEEMQKQNQQDSGLESPDELTVVVVDDNEQQLRLYEKQIKSWDINCELITAENGYEGLIKIGSHKPDIIISDLLMPRMDGFQMVRALRSMQELQNSLIIVISGLSDDEIIARGSLPDDITVFSKPVDFDKLKLLFQKKYQAI</sequence>
<dbReference type="Pfam" id="PF12728">
    <property type="entry name" value="HTH_17"/>
    <property type="match status" value="1"/>
</dbReference>
<dbReference type="Gene3D" id="3.40.50.2300">
    <property type="match status" value="1"/>
</dbReference>
<reference evidence="2" key="1">
    <citation type="submission" date="2018-06" db="EMBL/GenBank/DDBJ databases">
        <authorList>
            <person name="Zhirakovskaya E."/>
        </authorList>
    </citation>
    <scope>NUCLEOTIDE SEQUENCE</scope>
</reference>
<dbReference type="Gene3D" id="1.10.1660.10">
    <property type="match status" value="1"/>
</dbReference>
<dbReference type="NCBIfam" id="TIGR01764">
    <property type="entry name" value="excise"/>
    <property type="match status" value="1"/>
</dbReference>
<dbReference type="InterPro" id="IPR041657">
    <property type="entry name" value="HTH_17"/>
</dbReference>
<dbReference type="GO" id="GO:0003677">
    <property type="term" value="F:DNA binding"/>
    <property type="evidence" value="ECO:0007669"/>
    <property type="project" value="InterPro"/>
</dbReference>
<dbReference type="InterPro" id="IPR009061">
    <property type="entry name" value="DNA-bd_dom_put_sf"/>
</dbReference>
<dbReference type="Pfam" id="PF00072">
    <property type="entry name" value="Response_reg"/>
    <property type="match status" value="1"/>
</dbReference>
<proteinExistence type="predicted"/>
<gene>
    <name evidence="2" type="ORF">MNBD_GAMMA08-437</name>
</gene>
<dbReference type="SUPFAM" id="SSF52172">
    <property type="entry name" value="CheY-like"/>
    <property type="match status" value="1"/>
</dbReference>
<dbReference type="AlphaFoldDB" id="A0A3B0XXG2"/>
<evidence type="ECO:0000259" key="1">
    <source>
        <dbReference type="PROSITE" id="PS50110"/>
    </source>
</evidence>
<protein>
    <recommendedName>
        <fullName evidence="1">Response regulatory domain-containing protein</fullName>
    </recommendedName>
</protein>
<dbReference type="PANTHER" id="PTHR43228:SF1">
    <property type="entry name" value="TWO-COMPONENT RESPONSE REGULATOR ARR22"/>
    <property type="match status" value="1"/>
</dbReference>